<dbReference type="InterPro" id="IPR032710">
    <property type="entry name" value="NTF2-like_dom_sf"/>
</dbReference>
<evidence type="ECO:0000259" key="1">
    <source>
        <dbReference type="Pfam" id="PF13474"/>
    </source>
</evidence>
<dbReference type="AlphaFoldDB" id="A0A4Z0GVA0"/>
<dbReference type="SUPFAM" id="SSF54427">
    <property type="entry name" value="NTF2-like"/>
    <property type="match status" value="1"/>
</dbReference>
<gene>
    <name evidence="2" type="ORF">E4663_19315</name>
</gene>
<evidence type="ECO:0000313" key="3">
    <source>
        <dbReference type="Proteomes" id="UP000297982"/>
    </source>
</evidence>
<proteinExistence type="predicted"/>
<keyword evidence="3" id="KW-1185">Reference proteome</keyword>
<feature type="domain" description="SnoaL-like" evidence="1">
    <location>
        <begin position="10"/>
        <end position="134"/>
    </location>
</feature>
<dbReference type="RefSeq" id="WP_135328809.1">
    <property type="nucleotide sequence ID" value="NZ_SRJC01000011.1"/>
</dbReference>
<evidence type="ECO:0000313" key="2">
    <source>
        <dbReference type="EMBL" id="TGB00766.1"/>
    </source>
</evidence>
<sequence>MTSGISTAQEVLETYKQAVKEKDVEKLMSAYSPEIHIYDAWGNWELDGKAAWRDNVIGWFDGLNEEGVFLQVDLNDLVVEEGDDTAFAHCAVTYAAHKNETEEKLRQMSNRFTFCMKKVDGSWMITHEHSSLPINTENGKGMFHLR</sequence>
<accession>A0A4Z0GVA0</accession>
<dbReference type="Pfam" id="PF13474">
    <property type="entry name" value="SnoaL_3"/>
    <property type="match status" value="1"/>
</dbReference>
<dbReference type="Proteomes" id="UP000297982">
    <property type="component" value="Unassembled WGS sequence"/>
</dbReference>
<name>A0A4Z0GVA0_9BACI</name>
<protein>
    <submittedName>
        <fullName evidence="2">DUF4440 domain-containing protein</fullName>
    </submittedName>
</protein>
<organism evidence="2 3">
    <name type="scientific">Halobacillus salinus</name>
    <dbReference type="NCBI Taxonomy" id="192814"/>
    <lineage>
        <taxon>Bacteria</taxon>
        <taxon>Bacillati</taxon>
        <taxon>Bacillota</taxon>
        <taxon>Bacilli</taxon>
        <taxon>Bacillales</taxon>
        <taxon>Bacillaceae</taxon>
        <taxon>Halobacillus</taxon>
    </lineage>
</organism>
<dbReference type="STRING" id="192814.GCA_900166575_00294"/>
<dbReference type="Gene3D" id="3.10.450.50">
    <property type="match status" value="1"/>
</dbReference>
<comment type="caution">
    <text evidence="2">The sequence shown here is derived from an EMBL/GenBank/DDBJ whole genome shotgun (WGS) entry which is preliminary data.</text>
</comment>
<dbReference type="InterPro" id="IPR037401">
    <property type="entry name" value="SnoaL-like"/>
</dbReference>
<reference evidence="2 3" key="1">
    <citation type="journal article" date="2003" name="Int. J. Syst. Evol. Microbiol.">
        <title>Halobacillus salinus sp. nov., isolated from a salt lake on the coast of the East Sea in Korea.</title>
        <authorList>
            <person name="Yoon J.H."/>
            <person name="Kang K.H."/>
            <person name="Park Y.H."/>
        </authorList>
    </citation>
    <scope>NUCLEOTIDE SEQUENCE [LARGE SCALE GENOMIC DNA]</scope>
    <source>
        <strain evidence="2 3">HSL-3</strain>
    </source>
</reference>
<dbReference type="EMBL" id="SRJC01000011">
    <property type="protein sequence ID" value="TGB00766.1"/>
    <property type="molecule type" value="Genomic_DNA"/>
</dbReference>